<dbReference type="AlphaFoldDB" id="A0A381UDQ5"/>
<dbReference type="Pfam" id="PF00570">
    <property type="entry name" value="HRDC"/>
    <property type="match status" value="1"/>
</dbReference>
<dbReference type="InterPro" id="IPR044876">
    <property type="entry name" value="HRDC_dom_sf"/>
</dbReference>
<sequence>MSLVTEALGEPWIGLDIEGNGFYRYPEQVCLIQISIGDTPYLVDPLDIEDIGPLGKILSEPSITKIVHSGDYDIRSLHRDYGLVFDGVFDTSIAAAFLGSKKLGLDAILKEYIDADVTKDKRLQRSDWTLRPLTREAVVYAANDVRYLGEARSVLTKQLIDKGRMNWVEEECRRLQSVRFEPRDEQTAFLNVKGSRDLAGGALAILRRLYDLREDEAIGRDRPPFKVVSDSVLVDIARDPGQDYSVIKGIGHWARSDARKRIKVVVNEAEGDEPVQRPRNQGRRGPHLSNKEREQANQLLRDLKEWRKSQGESLELDPSLLWPTVSLGRISRQPDNLEDEFSEPEIRHWQIKEFGESLEQVLSNLIDRSA</sequence>
<evidence type="ECO:0000256" key="1">
    <source>
        <dbReference type="SAM" id="MobiDB-lite"/>
    </source>
</evidence>
<dbReference type="SMART" id="SM00474">
    <property type="entry name" value="35EXOc"/>
    <property type="match status" value="1"/>
</dbReference>
<feature type="region of interest" description="Disordered" evidence="1">
    <location>
        <begin position="269"/>
        <end position="292"/>
    </location>
</feature>
<dbReference type="InterPro" id="IPR010997">
    <property type="entry name" value="HRDC-like_sf"/>
</dbReference>
<dbReference type="InterPro" id="IPR012337">
    <property type="entry name" value="RNaseH-like_sf"/>
</dbReference>
<feature type="domain" description="3'-5' exonuclease" evidence="2">
    <location>
        <begin position="1"/>
        <end position="160"/>
    </location>
</feature>
<dbReference type="GO" id="GO:0003676">
    <property type="term" value="F:nucleic acid binding"/>
    <property type="evidence" value="ECO:0007669"/>
    <property type="project" value="InterPro"/>
</dbReference>
<dbReference type="InterPro" id="IPR051086">
    <property type="entry name" value="RNase_D-like"/>
</dbReference>
<reference evidence="3" key="1">
    <citation type="submission" date="2018-05" db="EMBL/GenBank/DDBJ databases">
        <authorList>
            <person name="Lanie J.A."/>
            <person name="Ng W.-L."/>
            <person name="Kazmierczak K.M."/>
            <person name="Andrzejewski T.M."/>
            <person name="Davidsen T.M."/>
            <person name="Wayne K.J."/>
            <person name="Tettelin H."/>
            <person name="Glass J.I."/>
            <person name="Rusch D."/>
            <person name="Podicherti R."/>
            <person name="Tsui H.-C.T."/>
            <person name="Winkler M.E."/>
        </authorList>
    </citation>
    <scope>NUCLEOTIDE SEQUENCE</scope>
</reference>
<name>A0A381UDQ5_9ZZZZ</name>
<dbReference type="GO" id="GO:0006139">
    <property type="term" value="P:nucleobase-containing compound metabolic process"/>
    <property type="evidence" value="ECO:0007669"/>
    <property type="project" value="InterPro"/>
</dbReference>
<dbReference type="PANTHER" id="PTHR47649:SF1">
    <property type="entry name" value="RIBONUCLEASE D"/>
    <property type="match status" value="1"/>
</dbReference>
<dbReference type="GO" id="GO:0008408">
    <property type="term" value="F:3'-5' exonuclease activity"/>
    <property type="evidence" value="ECO:0007669"/>
    <property type="project" value="InterPro"/>
</dbReference>
<dbReference type="Gene3D" id="3.30.420.10">
    <property type="entry name" value="Ribonuclease H-like superfamily/Ribonuclease H"/>
    <property type="match status" value="1"/>
</dbReference>
<protein>
    <recommendedName>
        <fullName evidence="2">3'-5' exonuclease domain-containing protein</fullName>
    </recommendedName>
</protein>
<dbReference type="InterPro" id="IPR036397">
    <property type="entry name" value="RNaseH_sf"/>
</dbReference>
<dbReference type="PANTHER" id="PTHR47649">
    <property type="entry name" value="RIBONUCLEASE D"/>
    <property type="match status" value="1"/>
</dbReference>
<dbReference type="SUPFAM" id="SSF53098">
    <property type="entry name" value="Ribonuclease H-like"/>
    <property type="match status" value="1"/>
</dbReference>
<accession>A0A381UDQ5</accession>
<dbReference type="SUPFAM" id="SSF47819">
    <property type="entry name" value="HRDC-like"/>
    <property type="match status" value="1"/>
</dbReference>
<dbReference type="CDD" id="cd06142">
    <property type="entry name" value="RNaseD_exo"/>
    <property type="match status" value="1"/>
</dbReference>
<evidence type="ECO:0000259" key="2">
    <source>
        <dbReference type="SMART" id="SM00474"/>
    </source>
</evidence>
<evidence type="ECO:0000313" key="3">
    <source>
        <dbReference type="EMBL" id="SVA26345.1"/>
    </source>
</evidence>
<proteinExistence type="predicted"/>
<dbReference type="Gene3D" id="1.10.150.80">
    <property type="entry name" value="HRDC domain"/>
    <property type="match status" value="1"/>
</dbReference>
<dbReference type="InterPro" id="IPR002562">
    <property type="entry name" value="3'-5'_exonuclease_dom"/>
</dbReference>
<dbReference type="Pfam" id="PF01612">
    <property type="entry name" value="DNA_pol_A_exo1"/>
    <property type="match status" value="1"/>
</dbReference>
<gene>
    <name evidence="3" type="ORF">METZ01_LOCUS79199</name>
</gene>
<dbReference type="GO" id="GO:0000166">
    <property type="term" value="F:nucleotide binding"/>
    <property type="evidence" value="ECO:0007669"/>
    <property type="project" value="InterPro"/>
</dbReference>
<dbReference type="InterPro" id="IPR002121">
    <property type="entry name" value="HRDC_dom"/>
</dbReference>
<dbReference type="EMBL" id="UINC01006242">
    <property type="protein sequence ID" value="SVA26345.1"/>
    <property type="molecule type" value="Genomic_DNA"/>
</dbReference>
<organism evidence="3">
    <name type="scientific">marine metagenome</name>
    <dbReference type="NCBI Taxonomy" id="408172"/>
    <lineage>
        <taxon>unclassified sequences</taxon>
        <taxon>metagenomes</taxon>
        <taxon>ecological metagenomes</taxon>
    </lineage>
</organism>